<reference evidence="7" key="1">
    <citation type="submission" date="2021-03" db="EMBL/GenBank/DDBJ databases">
        <authorList>
            <person name="Jaffe A."/>
        </authorList>
    </citation>
    <scope>NUCLEOTIDE SEQUENCE</scope>
    <source>
        <strain evidence="7">RIFCSPLOWO2_01_FULL_58_19</strain>
    </source>
</reference>
<evidence type="ECO:0000313" key="7">
    <source>
        <dbReference type="EMBL" id="MBS3062444.1"/>
    </source>
</evidence>
<keyword evidence="3" id="KW-0175">Coiled coil</keyword>
<dbReference type="PANTHER" id="PTHR10264">
    <property type="entry name" value="BAND 7 PROTEIN-RELATED"/>
    <property type="match status" value="1"/>
</dbReference>
<dbReference type="InterPro" id="IPR001972">
    <property type="entry name" value="Stomatin_HflK_fam"/>
</dbReference>
<gene>
    <name evidence="7" type="ORF">J4203_01100</name>
</gene>
<protein>
    <recommendedName>
        <fullName evidence="6">Band 7 domain-containing protein</fullName>
    </recommendedName>
</protein>
<evidence type="ECO:0000256" key="4">
    <source>
        <dbReference type="SAM" id="MobiDB-lite"/>
    </source>
</evidence>
<evidence type="ECO:0000259" key="6">
    <source>
        <dbReference type="SMART" id="SM00244"/>
    </source>
</evidence>
<feature type="compositionally biased region" description="Basic residues" evidence="4">
    <location>
        <begin position="355"/>
        <end position="379"/>
    </location>
</feature>
<dbReference type="SUPFAM" id="SSF117892">
    <property type="entry name" value="Band 7/SPFH domain"/>
    <property type="match status" value="1"/>
</dbReference>
<evidence type="ECO:0000256" key="1">
    <source>
        <dbReference type="ARBA" id="ARBA00004167"/>
    </source>
</evidence>
<keyword evidence="5" id="KW-0812">Transmembrane</keyword>
<accession>A0A8T4L7A6</accession>
<feature type="transmembrane region" description="Helical" evidence="5">
    <location>
        <begin position="64"/>
        <end position="82"/>
    </location>
</feature>
<dbReference type="InterPro" id="IPR001107">
    <property type="entry name" value="Band_7"/>
</dbReference>
<dbReference type="FunFam" id="3.30.479.30:FF:000004">
    <property type="entry name" value="Putative membrane protease family, stomatin"/>
    <property type="match status" value="1"/>
</dbReference>
<dbReference type="GO" id="GO:0005886">
    <property type="term" value="C:plasma membrane"/>
    <property type="evidence" value="ECO:0007669"/>
    <property type="project" value="InterPro"/>
</dbReference>
<evidence type="ECO:0000313" key="8">
    <source>
        <dbReference type="Proteomes" id="UP000678237"/>
    </source>
</evidence>
<dbReference type="PANTHER" id="PTHR10264:SF19">
    <property type="entry name" value="AT06885P-RELATED"/>
    <property type="match status" value="1"/>
</dbReference>
<sequence length="379" mass="41302">MAETHGHSGYGGGHGSHGAPAGAGHGHGHGHKEGTRKPKEAVFVGVLLLLALVLFLALGNQNFLAQNLVPLVFAAFAVFMLWRFDFLLTLSDYERAVISRFGRVNRVGGPGWCLLLPPIETYETVELRTQIVDIPKQDVVTKDGIEVKIDAVIYLRVRDEPRSVINSVVKVEDYKRAAELYVVSEIRDVGGTLTMRELISNVDELNSRIQATLEKVAHGWGVEIQSVEIRDIDIPKAVLDAMHEEKAAVQKKLARMEEAEAHKAEIDAVKEAAEHLSDKAISYYYIKALEKMSEGKSTKIVFPMEISKLAAQISGKLGASVAAQPEAASAQSDEQLVARYAPLLAAALKKEASRRGRNGKKGKGKGNGKKKAKKKAGKQ</sequence>
<feature type="compositionally biased region" description="Gly residues" evidence="4">
    <location>
        <begin position="8"/>
        <end position="25"/>
    </location>
</feature>
<dbReference type="InterPro" id="IPR043202">
    <property type="entry name" value="Band-7_stomatin-like"/>
</dbReference>
<dbReference type="AlphaFoldDB" id="A0A8T4L7A6"/>
<dbReference type="Proteomes" id="UP000678237">
    <property type="component" value="Unassembled WGS sequence"/>
</dbReference>
<organism evidence="7 8">
    <name type="scientific">Candidatus Iainarchaeum sp</name>
    <dbReference type="NCBI Taxonomy" id="3101447"/>
    <lineage>
        <taxon>Archaea</taxon>
        <taxon>Candidatus Iainarchaeota</taxon>
        <taxon>Candidatus Iainarchaeia</taxon>
        <taxon>Candidatus Iainarchaeales</taxon>
        <taxon>Candidatus Iainarchaeaceae</taxon>
        <taxon>Candidatus Iainarchaeum</taxon>
    </lineage>
</organism>
<evidence type="ECO:0000256" key="2">
    <source>
        <dbReference type="ARBA" id="ARBA00008164"/>
    </source>
</evidence>
<feature type="domain" description="Band 7" evidence="6">
    <location>
        <begin position="85"/>
        <end position="246"/>
    </location>
</feature>
<name>A0A8T4L7A6_9ARCH</name>
<feature type="region of interest" description="Disordered" evidence="4">
    <location>
        <begin position="1"/>
        <end position="35"/>
    </location>
</feature>
<dbReference type="EMBL" id="JAGVWE010000002">
    <property type="protein sequence ID" value="MBS3062444.1"/>
    <property type="molecule type" value="Genomic_DNA"/>
</dbReference>
<dbReference type="Gene3D" id="3.30.479.30">
    <property type="entry name" value="Band 7 domain"/>
    <property type="match status" value="1"/>
</dbReference>
<comment type="similarity">
    <text evidence="2">Belongs to the band 7/mec-2 family.</text>
</comment>
<dbReference type="PRINTS" id="PR00721">
    <property type="entry name" value="STOMATIN"/>
</dbReference>
<evidence type="ECO:0000256" key="3">
    <source>
        <dbReference type="SAM" id="Coils"/>
    </source>
</evidence>
<feature type="region of interest" description="Disordered" evidence="4">
    <location>
        <begin position="349"/>
        <end position="379"/>
    </location>
</feature>
<dbReference type="GO" id="GO:0098552">
    <property type="term" value="C:side of membrane"/>
    <property type="evidence" value="ECO:0007669"/>
    <property type="project" value="UniProtKB-ARBA"/>
</dbReference>
<feature type="coiled-coil region" evidence="3">
    <location>
        <begin position="239"/>
        <end position="279"/>
    </location>
</feature>
<dbReference type="InterPro" id="IPR036013">
    <property type="entry name" value="Band_7/SPFH_dom_sf"/>
</dbReference>
<keyword evidence="5" id="KW-0472">Membrane</keyword>
<comment type="caution">
    <text evidence="7">The sequence shown here is derived from an EMBL/GenBank/DDBJ whole genome shotgun (WGS) entry which is preliminary data.</text>
</comment>
<feature type="transmembrane region" description="Helical" evidence="5">
    <location>
        <begin position="41"/>
        <end position="58"/>
    </location>
</feature>
<comment type="subcellular location">
    <subcellularLocation>
        <location evidence="1">Membrane</location>
        <topology evidence="1">Single-pass membrane protein</topology>
    </subcellularLocation>
</comment>
<dbReference type="SMART" id="SM00244">
    <property type="entry name" value="PHB"/>
    <property type="match status" value="1"/>
</dbReference>
<proteinExistence type="inferred from homology"/>
<dbReference type="Pfam" id="PF01145">
    <property type="entry name" value="Band_7"/>
    <property type="match status" value="1"/>
</dbReference>
<keyword evidence="5" id="KW-1133">Transmembrane helix</keyword>
<reference evidence="7" key="2">
    <citation type="submission" date="2021-05" db="EMBL/GenBank/DDBJ databases">
        <title>Protein family content uncovers lineage relationships and bacterial pathway maintenance mechanisms in DPANN archaea.</title>
        <authorList>
            <person name="Castelle C.J."/>
            <person name="Meheust R."/>
            <person name="Jaffe A.L."/>
            <person name="Seitz K."/>
            <person name="Gong X."/>
            <person name="Baker B.J."/>
            <person name="Banfield J.F."/>
        </authorList>
    </citation>
    <scope>NUCLEOTIDE SEQUENCE</scope>
    <source>
        <strain evidence="7">RIFCSPLOWO2_01_FULL_58_19</strain>
    </source>
</reference>
<evidence type="ECO:0000256" key="5">
    <source>
        <dbReference type="SAM" id="Phobius"/>
    </source>
</evidence>